<dbReference type="Proteomes" id="UP000015100">
    <property type="component" value="Unassembled WGS sequence"/>
</dbReference>
<dbReference type="eggNOG" id="ENOG502SDPH">
    <property type="taxonomic scope" value="Eukaryota"/>
</dbReference>
<dbReference type="OMA" id="TEHGPEW"/>
<dbReference type="OrthoDB" id="3352776at2759"/>
<comment type="caution">
    <text evidence="1">The sequence shown here is derived from an EMBL/GenBank/DDBJ whole genome shotgun (WGS) entry which is preliminary data.</text>
</comment>
<evidence type="ECO:0000313" key="1">
    <source>
        <dbReference type="EMBL" id="EPS43007.1"/>
    </source>
</evidence>
<dbReference type="InterPro" id="IPR032710">
    <property type="entry name" value="NTF2-like_dom_sf"/>
</dbReference>
<reference evidence="1 2" key="1">
    <citation type="journal article" date="2013" name="PLoS Genet.">
        <title>Genomic mechanisms accounting for the adaptation to parasitism in nematode-trapping fungi.</title>
        <authorList>
            <person name="Meerupati T."/>
            <person name="Andersson K.M."/>
            <person name="Friman E."/>
            <person name="Kumar D."/>
            <person name="Tunlid A."/>
            <person name="Ahren D."/>
        </authorList>
    </citation>
    <scope>NUCLEOTIDE SEQUENCE [LARGE SCALE GENOMIC DNA]</scope>
    <source>
        <strain evidence="1 2">CBS 200.50</strain>
    </source>
</reference>
<dbReference type="EMBL" id="AQGS01000092">
    <property type="protein sequence ID" value="EPS43007.1"/>
    <property type="molecule type" value="Genomic_DNA"/>
</dbReference>
<sequence>MTTRRLNLLHAAKSLCDDFAKKAALDSLLSHFSSSATAFEHGDTHFAPFIGRQFDGLEGITEYFGYLQKYLTYSDMTFSEYTVDEDENKVSVKGKAKFIWLATSVAWSEVFTYTLDFGDEKGQLKVTRYQVWADTGALYFARLGRRLEDISLE</sequence>
<proteinExistence type="predicted"/>
<name>S8C5P3_DACHA</name>
<evidence type="ECO:0000313" key="2">
    <source>
        <dbReference type="Proteomes" id="UP000015100"/>
    </source>
</evidence>
<accession>S8C5P3</accession>
<dbReference type="STRING" id="1284197.S8C5P3"/>
<gene>
    <name evidence="1" type="ORF">H072_3009</name>
</gene>
<dbReference type="HOGENOM" id="CLU_095773_1_1_1"/>
<organism evidence="1 2">
    <name type="scientific">Dactylellina haptotyla (strain CBS 200.50)</name>
    <name type="common">Nematode-trapping fungus</name>
    <name type="synonym">Monacrosporium haptotylum</name>
    <dbReference type="NCBI Taxonomy" id="1284197"/>
    <lineage>
        <taxon>Eukaryota</taxon>
        <taxon>Fungi</taxon>
        <taxon>Dikarya</taxon>
        <taxon>Ascomycota</taxon>
        <taxon>Pezizomycotina</taxon>
        <taxon>Orbiliomycetes</taxon>
        <taxon>Orbiliales</taxon>
        <taxon>Orbiliaceae</taxon>
        <taxon>Dactylellina</taxon>
    </lineage>
</organism>
<dbReference type="Gene3D" id="3.10.450.50">
    <property type="match status" value="1"/>
</dbReference>
<keyword evidence="2" id="KW-1185">Reference proteome</keyword>
<protein>
    <recommendedName>
        <fullName evidence="3">SnoaL-like domain-containing protein</fullName>
    </recommendedName>
</protein>
<dbReference type="AlphaFoldDB" id="S8C5P3"/>
<dbReference type="SUPFAM" id="SSF54427">
    <property type="entry name" value="NTF2-like"/>
    <property type="match status" value="1"/>
</dbReference>
<reference evidence="2" key="2">
    <citation type="submission" date="2013-04" db="EMBL/GenBank/DDBJ databases">
        <title>Genomic mechanisms accounting for the adaptation to parasitism in nematode-trapping fungi.</title>
        <authorList>
            <person name="Ahren D.G."/>
        </authorList>
    </citation>
    <scope>NUCLEOTIDE SEQUENCE [LARGE SCALE GENOMIC DNA]</scope>
    <source>
        <strain evidence="2">CBS 200.50</strain>
    </source>
</reference>
<evidence type="ECO:0008006" key="3">
    <source>
        <dbReference type="Google" id="ProtNLM"/>
    </source>
</evidence>